<organism evidence="1 2">
    <name type="scientific">Candidatus Regiella insecticola 5.15</name>
    <dbReference type="NCBI Taxonomy" id="1005043"/>
    <lineage>
        <taxon>Bacteria</taxon>
        <taxon>Pseudomonadati</taxon>
        <taxon>Pseudomonadota</taxon>
        <taxon>Gammaproteobacteria</taxon>
        <taxon>Enterobacterales</taxon>
        <taxon>Enterobacteriaceae</taxon>
        <taxon>aphid secondary symbionts</taxon>
        <taxon>Candidatus Regiella</taxon>
    </lineage>
</organism>
<dbReference type="EMBL" id="AGCA01000228">
    <property type="protein sequence ID" value="EGY29152.1"/>
    <property type="molecule type" value="Genomic_DNA"/>
</dbReference>
<dbReference type="AlphaFoldDB" id="G2GYM7"/>
<sequence>MTIHFLRHKTKRTNVELLFT</sequence>
<evidence type="ECO:0000313" key="1">
    <source>
        <dbReference type="EMBL" id="EGY29152.1"/>
    </source>
</evidence>
<name>G2GYM7_9ENTR</name>
<accession>G2GYM7</accession>
<proteinExistence type="predicted"/>
<comment type="caution">
    <text evidence="1">The sequence shown here is derived from an EMBL/GenBank/DDBJ whole genome shotgun (WGS) entry which is preliminary data.</text>
</comment>
<evidence type="ECO:0000313" key="2">
    <source>
        <dbReference type="Proteomes" id="UP000004116"/>
    </source>
</evidence>
<dbReference type="Proteomes" id="UP000004116">
    <property type="component" value="Unassembled WGS sequence"/>
</dbReference>
<keyword evidence="2" id="KW-1185">Reference proteome</keyword>
<protein>
    <submittedName>
        <fullName evidence="1">Uncharacterized protein</fullName>
    </submittedName>
</protein>
<reference evidence="1 2" key="1">
    <citation type="journal article" date="2012" name="Genome Res.">
        <title>Genomic basis of endosymbiont-conferred protection against an insect parasitoid.</title>
        <authorList>
            <person name="Hansen A.K."/>
            <person name="Vorburger C."/>
            <person name="Moran N.A."/>
        </authorList>
    </citation>
    <scope>NUCLEOTIDE SEQUENCE [LARGE SCALE GENOMIC DNA]</scope>
    <source>
        <strain evidence="2">R5.15</strain>
    </source>
</reference>
<gene>
    <name evidence="1" type="ORF">Rin_00008870</name>
</gene>
<feature type="non-terminal residue" evidence="1">
    <location>
        <position position="20"/>
    </location>
</feature>